<dbReference type="AlphaFoldDB" id="A0AAD7FZM0"/>
<gene>
    <name evidence="1" type="ORF">FB45DRAFT_890522</name>
</gene>
<accession>A0AAD7FZM0</accession>
<name>A0AAD7FZM0_9AGAR</name>
<sequence>MADPISITTTFITLATFIKDLVDLGLSIKHSIEKVGENRKRVQVLTDDILRTLANLSGLLDGPETRTFQAPHLLKALGDLKADMLHVLSVVCAVAPPAQGAAIRRISSHMKCWFKRDVIEREIQNLQAHVNKCFVQFTALSGARGEYTALRVEQALLVNTVENDVKLRRLEKLMAHLLLNTEFGTTVVHRTANVISVDSKHETLESQYLSTQTMRLVDTLETLLPSISDSINSSDGLWDETEPMEIQFIQPETPLRVLHSVLSMLLETGNPAPFSRRELADELITLGSYLSSVGMHAEGMASDILVVKFIRNLAAGEHFVGVIPRLAFALSTLSKQFRRQCRYDLAVKASQQSRDLCHLLAELSPGMDHRPILLSVLVTHAKNLAAAWRIHEAIKTARRAALLCRPIVTEILALPSSQPLSSENEWRAARSCDAFFAYASALSASGRHHDAHMASKEALQIVVKFSGSIRPPSRKNIERIFTQLCKLTEAGMLSLSIITDVVNLYGKISQIYQEEYSLRFLPVLYAHAQACSPDSDHQAPLQVRLEPAAKLMEEALRAFYAPQTLPNETSGSTQLIHYFFTKHFGKAHSVLCQIVRSLISQPTDAGRLAVAVARVSDTISSVSPPQQILLLEILTELVAHFRGLFSFRERDLFLQSLWWYCWALWLPGRLKEALAIIQEATTFVQSTPGVDAQLDEWLFDHALILFDMGRIQEADDLLASLTSIDGDAGDPGYSNTFLRTQILQRTGRYQEALCLLEKADEADDISHEILQADIGTVYLALGKPHRAIECAEKLVSGTRTRLSGATTEEESEDAKSVLAYALTTLSTCLASAGRDDEGLFLAQEAVDLALSLEWPLDDWPAIFRSQELIARALHTLSLRLRLGAGTSGLEDALEHAEHASDMYRDLVSLAPRHLPALASSLMNSSRILWDQGQFKDSIAAAEEAICILRQVAQHERYLVRCLREALEELAERLTAVGDDDGASRVCLEITVTTTSQTSATDTLGATVELDSVELDITPSNRWKIQLVLELLALVVLLASVFVSSSSA</sequence>
<dbReference type="Gene3D" id="1.25.40.10">
    <property type="entry name" value="Tetratricopeptide repeat domain"/>
    <property type="match status" value="2"/>
</dbReference>
<organism evidence="1 2">
    <name type="scientific">Roridomyces roridus</name>
    <dbReference type="NCBI Taxonomy" id="1738132"/>
    <lineage>
        <taxon>Eukaryota</taxon>
        <taxon>Fungi</taxon>
        <taxon>Dikarya</taxon>
        <taxon>Basidiomycota</taxon>
        <taxon>Agaricomycotina</taxon>
        <taxon>Agaricomycetes</taxon>
        <taxon>Agaricomycetidae</taxon>
        <taxon>Agaricales</taxon>
        <taxon>Marasmiineae</taxon>
        <taxon>Mycenaceae</taxon>
        <taxon>Roridomyces</taxon>
    </lineage>
</organism>
<dbReference type="EMBL" id="JARKIF010000002">
    <property type="protein sequence ID" value="KAJ7646460.1"/>
    <property type="molecule type" value="Genomic_DNA"/>
</dbReference>
<dbReference type="InterPro" id="IPR011990">
    <property type="entry name" value="TPR-like_helical_dom_sf"/>
</dbReference>
<proteinExistence type="predicted"/>
<reference evidence="1" key="1">
    <citation type="submission" date="2023-03" db="EMBL/GenBank/DDBJ databases">
        <title>Massive genome expansion in bonnet fungi (Mycena s.s.) driven by repeated elements and novel gene families across ecological guilds.</title>
        <authorList>
            <consortium name="Lawrence Berkeley National Laboratory"/>
            <person name="Harder C.B."/>
            <person name="Miyauchi S."/>
            <person name="Viragh M."/>
            <person name="Kuo A."/>
            <person name="Thoen E."/>
            <person name="Andreopoulos B."/>
            <person name="Lu D."/>
            <person name="Skrede I."/>
            <person name="Drula E."/>
            <person name="Henrissat B."/>
            <person name="Morin E."/>
            <person name="Kohler A."/>
            <person name="Barry K."/>
            <person name="LaButti K."/>
            <person name="Morin E."/>
            <person name="Salamov A."/>
            <person name="Lipzen A."/>
            <person name="Mereny Z."/>
            <person name="Hegedus B."/>
            <person name="Baldrian P."/>
            <person name="Stursova M."/>
            <person name="Weitz H."/>
            <person name="Taylor A."/>
            <person name="Grigoriev I.V."/>
            <person name="Nagy L.G."/>
            <person name="Martin F."/>
            <person name="Kauserud H."/>
        </authorList>
    </citation>
    <scope>NUCLEOTIDE SEQUENCE</scope>
    <source>
        <strain evidence="1">9284</strain>
    </source>
</reference>
<evidence type="ECO:0000313" key="2">
    <source>
        <dbReference type="Proteomes" id="UP001221142"/>
    </source>
</evidence>
<evidence type="ECO:0000313" key="1">
    <source>
        <dbReference type="EMBL" id="KAJ7646460.1"/>
    </source>
</evidence>
<comment type="caution">
    <text evidence="1">The sequence shown here is derived from an EMBL/GenBank/DDBJ whole genome shotgun (WGS) entry which is preliminary data.</text>
</comment>
<protein>
    <submittedName>
        <fullName evidence="1">Uncharacterized protein</fullName>
    </submittedName>
</protein>
<dbReference type="SUPFAM" id="SSF48452">
    <property type="entry name" value="TPR-like"/>
    <property type="match status" value="1"/>
</dbReference>
<keyword evidence="2" id="KW-1185">Reference proteome</keyword>
<dbReference type="Proteomes" id="UP001221142">
    <property type="component" value="Unassembled WGS sequence"/>
</dbReference>